<feature type="region of interest" description="Disordered" evidence="1">
    <location>
        <begin position="191"/>
        <end position="219"/>
    </location>
</feature>
<proteinExistence type="predicted"/>
<accession>A0A1I1AN29</accession>
<evidence type="ECO:0000256" key="1">
    <source>
        <dbReference type="SAM" id="MobiDB-lite"/>
    </source>
</evidence>
<dbReference type="AlphaFoldDB" id="A0A1I1AN29"/>
<evidence type="ECO:0000313" key="2">
    <source>
        <dbReference type="EMBL" id="SFB38786.1"/>
    </source>
</evidence>
<name>A0A1I1AN29_9ACTN</name>
<dbReference type="RefSeq" id="WP_175507436.1">
    <property type="nucleotide sequence ID" value="NZ_FOKC01000009.1"/>
</dbReference>
<gene>
    <name evidence="2" type="ORF">SAMN05192575_109167</name>
</gene>
<dbReference type="STRING" id="748909.SAMN05192575_109167"/>
<dbReference type="Proteomes" id="UP000199113">
    <property type="component" value="Unassembled WGS sequence"/>
</dbReference>
<evidence type="ECO:0000313" key="3">
    <source>
        <dbReference type="Proteomes" id="UP000199113"/>
    </source>
</evidence>
<sequence>MSADLDRSDWQGLWASDFDQEDDATYGDTGHELRSSDFDPDAPLRPINWNLLSADEALAEWMDLDAWVDWLRKTFGLSPAVVPPLWHRHDELVWELSALHTHWLSAYDPDSSPSSPIGWHRDFAEARHRLREWVSTAGCRLDRDRPTRQTTWPGEAPAETTTEVEITDRREDFLRFVNDDITARRLVEERARALSSPHHSPPIQRPSTGHGSRAEAHDL</sequence>
<reference evidence="2" key="1">
    <citation type="submission" date="2016-10" db="EMBL/GenBank/DDBJ databases">
        <authorList>
            <person name="de Groot N.N."/>
        </authorList>
    </citation>
    <scope>NUCLEOTIDE SEQUENCE [LARGE SCALE GENOMIC DNA]</scope>
    <source>
        <strain evidence="2">CGMCC 1.10697</strain>
    </source>
</reference>
<dbReference type="EMBL" id="FOKC01000009">
    <property type="protein sequence ID" value="SFB38786.1"/>
    <property type="molecule type" value="Genomic_DNA"/>
</dbReference>
<evidence type="ECO:0008006" key="4">
    <source>
        <dbReference type="Google" id="ProtNLM"/>
    </source>
</evidence>
<protein>
    <recommendedName>
        <fullName evidence="4">DUF4913 domain-containing protein</fullName>
    </recommendedName>
</protein>
<organism evidence="2 3">
    <name type="scientific">Nocardioides alpinus</name>
    <dbReference type="NCBI Taxonomy" id="748909"/>
    <lineage>
        <taxon>Bacteria</taxon>
        <taxon>Bacillati</taxon>
        <taxon>Actinomycetota</taxon>
        <taxon>Actinomycetes</taxon>
        <taxon>Propionibacteriales</taxon>
        <taxon>Nocardioidaceae</taxon>
        <taxon>Nocardioides</taxon>
    </lineage>
</organism>